<dbReference type="GO" id="GO:0005829">
    <property type="term" value="C:cytosol"/>
    <property type="evidence" value="ECO:0007669"/>
    <property type="project" value="TreeGrafter"/>
</dbReference>
<dbReference type="InterPro" id="IPR036554">
    <property type="entry name" value="GHMP_kinase_C_sf"/>
</dbReference>
<reference evidence="8" key="1">
    <citation type="submission" date="2018-05" db="EMBL/GenBank/DDBJ databases">
        <authorList>
            <person name="Lanie J.A."/>
            <person name="Ng W.-L."/>
            <person name="Kazmierczak K.M."/>
            <person name="Andrzejewski T.M."/>
            <person name="Davidsen T.M."/>
            <person name="Wayne K.J."/>
            <person name="Tettelin H."/>
            <person name="Glass J.I."/>
            <person name="Rusch D."/>
            <person name="Podicherti R."/>
            <person name="Tsui H.-C.T."/>
            <person name="Winkler M.E."/>
        </authorList>
    </citation>
    <scope>NUCLEOTIDE SEQUENCE</scope>
</reference>
<protein>
    <recommendedName>
        <fullName evidence="9">Galactokinase N-terminal domain-containing protein</fullName>
    </recommendedName>
</protein>
<gene>
    <name evidence="8" type="ORF">METZ01_LOCUS244947</name>
</gene>
<evidence type="ECO:0000256" key="4">
    <source>
        <dbReference type="ARBA" id="ARBA00022777"/>
    </source>
</evidence>
<dbReference type="GO" id="GO:0005524">
    <property type="term" value="F:ATP binding"/>
    <property type="evidence" value="ECO:0007669"/>
    <property type="project" value="UniProtKB-KW"/>
</dbReference>
<feature type="domain" description="Galactokinase N-terminal" evidence="7">
    <location>
        <begin position="30"/>
        <end position="74"/>
    </location>
</feature>
<dbReference type="SUPFAM" id="SSF55060">
    <property type="entry name" value="GHMP Kinase, C-terminal domain"/>
    <property type="match status" value="1"/>
</dbReference>
<dbReference type="Gene3D" id="3.30.70.890">
    <property type="entry name" value="GHMP kinase, C-terminal domain"/>
    <property type="match status" value="1"/>
</dbReference>
<evidence type="ECO:0000256" key="3">
    <source>
        <dbReference type="ARBA" id="ARBA00022741"/>
    </source>
</evidence>
<name>A0A382HZQ1_9ZZZZ</name>
<evidence type="ECO:0000256" key="2">
    <source>
        <dbReference type="ARBA" id="ARBA00022679"/>
    </source>
</evidence>
<dbReference type="InterPro" id="IPR014721">
    <property type="entry name" value="Ribsml_uS5_D2-typ_fold_subgr"/>
</dbReference>
<dbReference type="InterPro" id="IPR000705">
    <property type="entry name" value="Galactokinase"/>
</dbReference>
<evidence type="ECO:0008006" key="9">
    <source>
        <dbReference type="Google" id="ProtNLM"/>
    </source>
</evidence>
<dbReference type="GO" id="GO:0004335">
    <property type="term" value="F:galactokinase activity"/>
    <property type="evidence" value="ECO:0007669"/>
    <property type="project" value="InterPro"/>
</dbReference>
<dbReference type="PRINTS" id="PR00473">
    <property type="entry name" value="GALCTOKINASE"/>
</dbReference>
<comment type="similarity">
    <text evidence="1">Belongs to the GHMP kinase family. GalK subfamily.</text>
</comment>
<keyword evidence="4" id="KW-0418">Kinase</keyword>
<dbReference type="PANTHER" id="PTHR10457:SF7">
    <property type="entry name" value="GALACTOKINASE-RELATED"/>
    <property type="match status" value="1"/>
</dbReference>
<dbReference type="InterPro" id="IPR020568">
    <property type="entry name" value="Ribosomal_Su5_D2-typ_SF"/>
</dbReference>
<dbReference type="InterPro" id="IPR006203">
    <property type="entry name" value="GHMP_knse_ATP-bd_CS"/>
</dbReference>
<keyword evidence="2" id="KW-0808">Transferase</keyword>
<dbReference type="Gene3D" id="3.30.230.10">
    <property type="match status" value="1"/>
</dbReference>
<dbReference type="InterPro" id="IPR019539">
    <property type="entry name" value="GalKase_N"/>
</dbReference>
<dbReference type="PIRSF" id="PIRSF000530">
    <property type="entry name" value="Galactokinase"/>
    <property type="match status" value="1"/>
</dbReference>
<dbReference type="InterPro" id="IPR006204">
    <property type="entry name" value="GHMP_kinase_N_dom"/>
</dbReference>
<keyword evidence="3" id="KW-0547">Nucleotide-binding</keyword>
<keyword evidence="5" id="KW-0067">ATP-binding</keyword>
<evidence type="ECO:0000256" key="1">
    <source>
        <dbReference type="ARBA" id="ARBA00006566"/>
    </source>
</evidence>
<accession>A0A382HZQ1</accession>
<proteinExistence type="inferred from homology"/>
<dbReference type="AlphaFoldDB" id="A0A382HZQ1"/>
<dbReference type="InterPro" id="IPR006206">
    <property type="entry name" value="Mevalonate/galactokinase"/>
</dbReference>
<evidence type="ECO:0000313" key="8">
    <source>
        <dbReference type="EMBL" id="SVB92093.1"/>
    </source>
</evidence>
<dbReference type="PRINTS" id="PR00959">
    <property type="entry name" value="MEVGALKINASE"/>
</dbReference>
<dbReference type="Pfam" id="PF00288">
    <property type="entry name" value="GHMP_kinases_N"/>
    <property type="match status" value="1"/>
</dbReference>
<feature type="non-terminal residue" evidence="8">
    <location>
        <position position="387"/>
    </location>
</feature>
<evidence type="ECO:0000256" key="5">
    <source>
        <dbReference type="ARBA" id="ARBA00022840"/>
    </source>
</evidence>
<dbReference type="EMBL" id="UINC01063939">
    <property type="protein sequence ID" value="SVB92093.1"/>
    <property type="molecule type" value="Genomic_DNA"/>
</dbReference>
<feature type="domain" description="GHMP kinase N-terminal" evidence="6">
    <location>
        <begin position="108"/>
        <end position="165"/>
    </location>
</feature>
<dbReference type="Pfam" id="PF10509">
    <property type="entry name" value="GalKase_gal_bdg"/>
    <property type="match status" value="1"/>
</dbReference>
<evidence type="ECO:0000259" key="6">
    <source>
        <dbReference type="Pfam" id="PF00288"/>
    </source>
</evidence>
<dbReference type="PROSITE" id="PS00627">
    <property type="entry name" value="GHMP_KINASES_ATP"/>
    <property type="match status" value="1"/>
</dbReference>
<dbReference type="SUPFAM" id="SSF54211">
    <property type="entry name" value="Ribosomal protein S5 domain 2-like"/>
    <property type="match status" value="1"/>
</dbReference>
<sequence length="387" mass="41923">MRQDLLDHGLGKDHVDDKARRFAAASQTLGTSTPATLAFFVPGRIEVLGKHTDYCGGHSLVTAVECGFCVVARPRTDNVIRVHALDEGDHTEFRMGPELDVPTGTWTNYPMTVARRLARNFDSCRTGADIAFSSDLPSAAGMSSSSALLIATYLILAEVNQLESTDRFREHVVDDLTRAEYLGTHENGQSFGQLAGDRGVGTFGGSEDHTAILCSQRGYLGLYRYCPTQAVQQIRLPEGLVFAVGASGVVAEKTGAAQELYNRASLRVQALVHAWQRQQTSSAVYLADITSGGDRSIDQMRAAIEGGSDGFDTQELSVRLDHFLAEERLLEEATDALARGDVLTFGERVDRSQELTDRLLGNQVPETRDLARLAREQGALAASAFGA</sequence>
<dbReference type="GO" id="GO:0006012">
    <property type="term" value="P:galactose metabolic process"/>
    <property type="evidence" value="ECO:0007669"/>
    <property type="project" value="InterPro"/>
</dbReference>
<organism evidence="8">
    <name type="scientific">marine metagenome</name>
    <dbReference type="NCBI Taxonomy" id="408172"/>
    <lineage>
        <taxon>unclassified sequences</taxon>
        <taxon>metagenomes</taxon>
        <taxon>ecological metagenomes</taxon>
    </lineage>
</organism>
<evidence type="ECO:0000259" key="7">
    <source>
        <dbReference type="Pfam" id="PF10509"/>
    </source>
</evidence>
<dbReference type="PANTHER" id="PTHR10457">
    <property type="entry name" value="MEVALONATE KINASE/GALACTOKINASE"/>
    <property type="match status" value="1"/>
</dbReference>